<dbReference type="EMBL" id="BMEY01000015">
    <property type="protein sequence ID" value="GGA82795.1"/>
    <property type="molecule type" value="Genomic_DNA"/>
</dbReference>
<evidence type="ECO:0000313" key="7">
    <source>
        <dbReference type="EMBL" id="GGA82795.1"/>
    </source>
</evidence>
<gene>
    <name evidence="7" type="ORF">GCM10008025_27410</name>
</gene>
<comment type="caution">
    <text evidence="7">The sequence shown here is derived from an EMBL/GenBank/DDBJ whole genome shotgun (WGS) entry which is preliminary data.</text>
</comment>
<organism evidence="7 8">
    <name type="scientific">Ornithinibacillus halotolerans</name>
    <dbReference type="NCBI Taxonomy" id="1274357"/>
    <lineage>
        <taxon>Bacteria</taxon>
        <taxon>Bacillati</taxon>
        <taxon>Bacillota</taxon>
        <taxon>Bacilli</taxon>
        <taxon>Bacillales</taxon>
        <taxon>Bacillaceae</taxon>
        <taxon>Ornithinibacillus</taxon>
    </lineage>
</organism>
<dbReference type="GO" id="GO:0016020">
    <property type="term" value="C:membrane"/>
    <property type="evidence" value="ECO:0007669"/>
    <property type="project" value="UniProtKB-SubCell"/>
</dbReference>
<evidence type="ECO:0000256" key="3">
    <source>
        <dbReference type="ARBA" id="ARBA00022989"/>
    </source>
</evidence>
<evidence type="ECO:0000256" key="5">
    <source>
        <dbReference type="SAM" id="Phobius"/>
    </source>
</evidence>
<accession>A0A916S499</accession>
<dbReference type="Pfam" id="PF06271">
    <property type="entry name" value="RDD"/>
    <property type="match status" value="1"/>
</dbReference>
<feature type="transmembrane region" description="Helical" evidence="5">
    <location>
        <begin position="120"/>
        <end position="140"/>
    </location>
</feature>
<keyword evidence="4 5" id="KW-0472">Membrane</keyword>
<comment type="subcellular location">
    <subcellularLocation>
        <location evidence="1">Membrane</location>
        <topology evidence="1">Multi-pass membrane protein</topology>
    </subcellularLocation>
</comment>
<evidence type="ECO:0000256" key="1">
    <source>
        <dbReference type="ARBA" id="ARBA00004141"/>
    </source>
</evidence>
<proteinExistence type="predicted"/>
<dbReference type="RefSeq" id="WP_188385240.1">
    <property type="nucleotide sequence ID" value="NZ_BMEY01000015.1"/>
</dbReference>
<feature type="transmembrane region" description="Helical" evidence="5">
    <location>
        <begin position="66"/>
        <end position="88"/>
    </location>
</feature>
<evidence type="ECO:0000256" key="4">
    <source>
        <dbReference type="ARBA" id="ARBA00023136"/>
    </source>
</evidence>
<dbReference type="PANTHER" id="PTHR38480:SF1">
    <property type="entry name" value="SLR0254 PROTEIN"/>
    <property type="match status" value="1"/>
</dbReference>
<dbReference type="Proteomes" id="UP000613512">
    <property type="component" value="Unassembled WGS sequence"/>
</dbReference>
<feature type="transmembrane region" description="Helical" evidence="5">
    <location>
        <begin position="35"/>
        <end position="54"/>
    </location>
</feature>
<keyword evidence="2 5" id="KW-0812">Transmembrane</keyword>
<dbReference type="PANTHER" id="PTHR38480">
    <property type="entry name" value="SLR0254 PROTEIN"/>
    <property type="match status" value="1"/>
</dbReference>
<evidence type="ECO:0000313" key="8">
    <source>
        <dbReference type="Proteomes" id="UP000613512"/>
    </source>
</evidence>
<dbReference type="InterPro" id="IPR010432">
    <property type="entry name" value="RDD"/>
</dbReference>
<reference evidence="7" key="1">
    <citation type="journal article" date="2014" name="Int. J. Syst. Evol. Microbiol.">
        <title>Complete genome sequence of Corynebacterium casei LMG S-19264T (=DSM 44701T), isolated from a smear-ripened cheese.</title>
        <authorList>
            <consortium name="US DOE Joint Genome Institute (JGI-PGF)"/>
            <person name="Walter F."/>
            <person name="Albersmeier A."/>
            <person name="Kalinowski J."/>
            <person name="Ruckert C."/>
        </authorList>
    </citation>
    <scope>NUCLEOTIDE SEQUENCE</scope>
    <source>
        <strain evidence="7">CGMCC 1.12408</strain>
    </source>
</reference>
<keyword evidence="3 5" id="KW-1133">Transmembrane helix</keyword>
<name>A0A916S499_9BACI</name>
<dbReference type="AlphaFoldDB" id="A0A916S499"/>
<evidence type="ECO:0000259" key="6">
    <source>
        <dbReference type="Pfam" id="PF06271"/>
    </source>
</evidence>
<sequence length="263" mass="30135">MNQAQVEIKTPEYVSLQYQVAGLGSRSAAMIIDQLLILAANLIIYLLFLFINLADLFFYSGSWAPIAIATVIIFLINWGYFFIAEYFFGGRTVGKKLIGIRVIQENGHSTTLLSSLIRNLLRIIDMLPVGYFVGMLFVFFHSKHKRLGDIVAGTIVVHERRAKKIGMSKLDKEIAKRGLTKDSLPLDELTRRQLGEKEWQLLRIYSEKFLNMKPQERGLLTTRLSYKLLPKLGIDVGGKDNLELENILLTLYLIARDEWEFEF</sequence>
<protein>
    <recommendedName>
        <fullName evidence="6">RDD domain-containing protein</fullName>
    </recommendedName>
</protein>
<keyword evidence="8" id="KW-1185">Reference proteome</keyword>
<evidence type="ECO:0000256" key="2">
    <source>
        <dbReference type="ARBA" id="ARBA00022692"/>
    </source>
</evidence>
<feature type="domain" description="RDD" evidence="6">
    <location>
        <begin position="20"/>
        <end position="153"/>
    </location>
</feature>
<reference evidence="7" key="2">
    <citation type="submission" date="2020-09" db="EMBL/GenBank/DDBJ databases">
        <authorList>
            <person name="Sun Q."/>
            <person name="Zhou Y."/>
        </authorList>
    </citation>
    <scope>NUCLEOTIDE SEQUENCE</scope>
    <source>
        <strain evidence="7">CGMCC 1.12408</strain>
    </source>
</reference>